<feature type="domain" description="HTH marR-type" evidence="2">
    <location>
        <begin position="1"/>
        <end position="135"/>
    </location>
</feature>
<comment type="caution">
    <text evidence="3">The sequence shown here is derived from an EMBL/GenBank/DDBJ whole genome shotgun (WGS) entry which is preliminary data.</text>
</comment>
<gene>
    <name evidence="3" type="ORF">ATK36_0007</name>
</gene>
<dbReference type="PANTHER" id="PTHR33164">
    <property type="entry name" value="TRANSCRIPTIONAL REGULATOR, MARR FAMILY"/>
    <property type="match status" value="1"/>
</dbReference>
<dbReference type="Proteomes" id="UP000243542">
    <property type="component" value="Unassembled WGS sequence"/>
</dbReference>
<feature type="region of interest" description="Disordered" evidence="1">
    <location>
        <begin position="135"/>
        <end position="156"/>
    </location>
</feature>
<reference evidence="3 4" key="1">
    <citation type="submission" date="2017-10" db="EMBL/GenBank/DDBJ databases">
        <title>Sequencing the genomes of 1000 actinobacteria strains.</title>
        <authorList>
            <person name="Klenk H.-P."/>
        </authorList>
    </citation>
    <scope>NUCLEOTIDE SEQUENCE [LARGE SCALE GENOMIC DNA]</scope>
    <source>
        <strain evidence="3 4">DSM 46092</strain>
    </source>
</reference>
<dbReference type="EMBL" id="PDJK01000001">
    <property type="protein sequence ID" value="PFG56494.1"/>
    <property type="molecule type" value="Genomic_DNA"/>
</dbReference>
<dbReference type="Gene3D" id="1.10.10.10">
    <property type="entry name" value="Winged helix-like DNA-binding domain superfamily/Winged helix DNA-binding domain"/>
    <property type="match status" value="1"/>
</dbReference>
<dbReference type="GO" id="GO:0006950">
    <property type="term" value="P:response to stress"/>
    <property type="evidence" value="ECO:0007669"/>
    <property type="project" value="TreeGrafter"/>
</dbReference>
<dbReference type="AlphaFoldDB" id="A0A2A9FYK4"/>
<dbReference type="InterPro" id="IPR039422">
    <property type="entry name" value="MarR/SlyA-like"/>
</dbReference>
<evidence type="ECO:0000259" key="2">
    <source>
        <dbReference type="PROSITE" id="PS50995"/>
    </source>
</evidence>
<keyword evidence="3" id="KW-0238">DNA-binding</keyword>
<proteinExistence type="predicted"/>
<dbReference type="PANTHER" id="PTHR33164:SF99">
    <property type="entry name" value="MARR FAMILY REGULATORY PROTEIN"/>
    <property type="match status" value="1"/>
</dbReference>
<protein>
    <submittedName>
        <fullName evidence="3">DNA-binding MarR family transcriptional regulator</fullName>
    </submittedName>
</protein>
<accession>A0A2A9FYK4</accession>
<evidence type="ECO:0000313" key="3">
    <source>
        <dbReference type="EMBL" id="PFG56494.1"/>
    </source>
</evidence>
<evidence type="ECO:0000313" key="4">
    <source>
        <dbReference type="Proteomes" id="UP000243542"/>
    </source>
</evidence>
<dbReference type="InterPro" id="IPR000835">
    <property type="entry name" value="HTH_MarR-typ"/>
</dbReference>
<name>A0A2A9FYK4_9PSEU</name>
<evidence type="ECO:0000256" key="1">
    <source>
        <dbReference type="SAM" id="MobiDB-lite"/>
    </source>
</evidence>
<dbReference type="SMART" id="SM00347">
    <property type="entry name" value="HTH_MARR"/>
    <property type="match status" value="1"/>
</dbReference>
<dbReference type="SUPFAM" id="SSF46785">
    <property type="entry name" value="Winged helix' DNA-binding domain"/>
    <property type="match status" value="1"/>
</dbReference>
<dbReference type="InterPro" id="IPR036390">
    <property type="entry name" value="WH_DNA-bd_sf"/>
</dbReference>
<dbReference type="RefSeq" id="WP_098509273.1">
    <property type="nucleotide sequence ID" value="NZ_JBIAKZ010000061.1"/>
</dbReference>
<dbReference type="Pfam" id="PF12802">
    <property type="entry name" value="MarR_2"/>
    <property type="match status" value="1"/>
</dbReference>
<sequence length="156" mass="16980">MNDEAFRVWARLRAMVLELHDRRSVASAELGMSFIKVKALLKVAAGPLTMRELTDRLSTDRPYTTLVVDELVRRGLAVREPHPEDRRSRVVTATPAGAAAAARAQQILGEPPPQLRALPAAELAALDRITALLVPGPSTADGPHRGVRPRRRLSGS</sequence>
<dbReference type="PROSITE" id="PS50995">
    <property type="entry name" value="HTH_MARR_2"/>
    <property type="match status" value="1"/>
</dbReference>
<feature type="compositionally biased region" description="Basic residues" evidence="1">
    <location>
        <begin position="145"/>
        <end position="156"/>
    </location>
</feature>
<keyword evidence="4" id="KW-1185">Reference proteome</keyword>
<dbReference type="GO" id="GO:0003700">
    <property type="term" value="F:DNA-binding transcription factor activity"/>
    <property type="evidence" value="ECO:0007669"/>
    <property type="project" value="InterPro"/>
</dbReference>
<dbReference type="GO" id="GO:0003677">
    <property type="term" value="F:DNA binding"/>
    <property type="evidence" value="ECO:0007669"/>
    <property type="project" value="UniProtKB-KW"/>
</dbReference>
<organism evidence="3 4">
    <name type="scientific">Amycolatopsis sulphurea</name>
    <dbReference type="NCBI Taxonomy" id="76022"/>
    <lineage>
        <taxon>Bacteria</taxon>
        <taxon>Bacillati</taxon>
        <taxon>Actinomycetota</taxon>
        <taxon>Actinomycetes</taxon>
        <taxon>Pseudonocardiales</taxon>
        <taxon>Pseudonocardiaceae</taxon>
        <taxon>Amycolatopsis</taxon>
    </lineage>
</organism>
<dbReference type="InterPro" id="IPR036388">
    <property type="entry name" value="WH-like_DNA-bd_sf"/>
</dbReference>